<dbReference type="Pfam" id="PF02618">
    <property type="entry name" value="YceG"/>
    <property type="match status" value="1"/>
</dbReference>
<dbReference type="Gene3D" id="3.30.1490.480">
    <property type="entry name" value="Endolytic murein transglycosylase"/>
    <property type="match status" value="1"/>
</dbReference>
<reference evidence="7 8" key="1">
    <citation type="journal article" date="2019" name="Microbiol. Resour. Announc.">
        <title>Complete Genome Sequence of Halomonas sulfidaeris Strain Esulfide1 Isolated from a Metal Sulfide Rock at a Depth of 2,200 Meters, Obtained Using Nanopore Sequencing.</title>
        <authorList>
            <person name="Saito M."/>
            <person name="Nishigata A."/>
            <person name="Galipon J."/>
            <person name="Arakawa K."/>
        </authorList>
    </citation>
    <scope>NUCLEOTIDE SEQUENCE [LARGE SCALE GENOMIC DNA]</scope>
    <source>
        <strain evidence="7 8">ATCC BAA-803</strain>
    </source>
</reference>
<evidence type="ECO:0000256" key="2">
    <source>
        <dbReference type="ARBA" id="ARBA00022692"/>
    </source>
</evidence>
<evidence type="ECO:0000256" key="4">
    <source>
        <dbReference type="ARBA" id="ARBA00023136"/>
    </source>
</evidence>
<evidence type="ECO:0000313" key="8">
    <source>
        <dbReference type="Proteomes" id="UP000320231"/>
    </source>
</evidence>
<dbReference type="EMBL" id="AP019514">
    <property type="protein sequence ID" value="BBI61235.1"/>
    <property type="molecule type" value="Genomic_DNA"/>
</dbReference>
<gene>
    <name evidence="7" type="ORF">HSBAA_25410</name>
</gene>
<sequence>MVKRLLTALLVLVIVGAVGAAGGYFYWQNRLESPLTLEEPTLYQVPSGAGFNQVVAELEAQGILEDAWAFRLLARVEPERVPRLRTGEYQLPPDMSGLEMMALLGSNNVVTYPLTIPEGGLFARCATCLMRRRNLSTARLI</sequence>
<dbReference type="InterPro" id="IPR003770">
    <property type="entry name" value="MLTG-like"/>
</dbReference>
<proteinExistence type="predicted"/>
<keyword evidence="3" id="KW-1133">Transmembrane helix</keyword>
<evidence type="ECO:0000256" key="1">
    <source>
        <dbReference type="ARBA" id="ARBA00022475"/>
    </source>
</evidence>
<keyword evidence="1" id="KW-1003">Cell membrane</keyword>
<accession>A0A455U5L0</accession>
<dbReference type="GO" id="GO:0016829">
    <property type="term" value="F:lyase activity"/>
    <property type="evidence" value="ECO:0007669"/>
    <property type="project" value="UniProtKB-KW"/>
</dbReference>
<evidence type="ECO:0000256" key="6">
    <source>
        <dbReference type="ARBA" id="ARBA00023316"/>
    </source>
</evidence>
<evidence type="ECO:0000313" key="7">
    <source>
        <dbReference type="EMBL" id="BBI61235.1"/>
    </source>
</evidence>
<keyword evidence="5" id="KW-0456">Lyase</keyword>
<keyword evidence="6" id="KW-0961">Cell wall biogenesis/degradation</keyword>
<keyword evidence="4" id="KW-0472">Membrane</keyword>
<dbReference type="Proteomes" id="UP000320231">
    <property type="component" value="Chromosome"/>
</dbReference>
<evidence type="ECO:0000256" key="5">
    <source>
        <dbReference type="ARBA" id="ARBA00023239"/>
    </source>
</evidence>
<dbReference type="GO" id="GO:0071555">
    <property type="term" value="P:cell wall organization"/>
    <property type="evidence" value="ECO:0007669"/>
    <property type="project" value="UniProtKB-KW"/>
</dbReference>
<name>A0A455U5L0_9GAMM</name>
<dbReference type="PANTHER" id="PTHR30518:SF2">
    <property type="entry name" value="ENDOLYTIC MUREIN TRANSGLYCOSYLASE"/>
    <property type="match status" value="1"/>
</dbReference>
<dbReference type="PANTHER" id="PTHR30518">
    <property type="entry name" value="ENDOLYTIC MUREIN TRANSGLYCOSYLASE"/>
    <property type="match status" value="1"/>
</dbReference>
<dbReference type="KEGG" id="hsr:HSBAA_25410"/>
<organism evidence="7 8">
    <name type="scientific">Vreelandella sulfidaeris</name>
    <dbReference type="NCBI Taxonomy" id="115553"/>
    <lineage>
        <taxon>Bacteria</taxon>
        <taxon>Pseudomonadati</taxon>
        <taxon>Pseudomonadota</taxon>
        <taxon>Gammaproteobacteria</taxon>
        <taxon>Oceanospirillales</taxon>
        <taxon>Halomonadaceae</taxon>
        <taxon>Vreelandella</taxon>
    </lineage>
</organism>
<protein>
    <recommendedName>
        <fullName evidence="9">Aminodeoxychorismate lyase</fullName>
    </recommendedName>
</protein>
<evidence type="ECO:0000256" key="3">
    <source>
        <dbReference type="ARBA" id="ARBA00022989"/>
    </source>
</evidence>
<keyword evidence="2" id="KW-0812">Transmembrane</keyword>
<dbReference type="AlphaFoldDB" id="A0A455U5L0"/>
<evidence type="ECO:0008006" key="9">
    <source>
        <dbReference type="Google" id="ProtNLM"/>
    </source>
</evidence>